<protein>
    <submittedName>
        <fullName evidence="1">Uncharacterized protein</fullName>
    </submittedName>
</protein>
<organism evidence="1">
    <name type="scientific">candidate division TA06 bacterium ADurb.Bin417</name>
    <dbReference type="NCBI Taxonomy" id="1852828"/>
    <lineage>
        <taxon>Bacteria</taxon>
        <taxon>Bacteria division TA06</taxon>
    </lineage>
</organism>
<reference evidence="1" key="1">
    <citation type="submission" date="2017-02" db="EMBL/GenBank/DDBJ databases">
        <title>Delving into the versatile metabolic prowess of the omnipresent phylum Bacteroidetes.</title>
        <authorList>
            <person name="Nobu M.K."/>
            <person name="Mei R."/>
            <person name="Narihiro T."/>
            <person name="Kuroda K."/>
            <person name="Liu W.-T."/>
        </authorList>
    </citation>
    <scope>NUCLEOTIDE SEQUENCE</scope>
    <source>
        <strain evidence="1">ADurb.Bin417</strain>
    </source>
</reference>
<proteinExistence type="predicted"/>
<dbReference type="Proteomes" id="UP000485484">
    <property type="component" value="Unassembled WGS sequence"/>
</dbReference>
<gene>
    <name evidence="1" type="ORF">BWY73_01345</name>
</gene>
<comment type="caution">
    <text evidence="1">The sequence shown here is derived from an EMBL/GenBank/DDBJ whole genome shotgun (WGS) entry which is preliminary data.</text>
</comment>
<sequence>MHRWLASWKENKTWYLVAPGTMGGGYAPGAGLAVYDILPDKAFQYEKPTKMPYFNSWGQWAKPELD</sequence>
<dbReference type="EMBL" id="MWAK01000273">
    <property type="protein sequence ID" value="OPZ90307.1"/>
    <property type="molecule type" value="Genomic_DNA"/>
</dbReference>
<name>A0A1V5MAS0_UNCT6</name>
<dbReference type="AlphaFoldDB" id="A0A1V5MAS0"/>
<evidence type="ECO:0000313" key="1">
    <source>
        <dbReference type="EMBL" id="OPZ90307.1"/>
    </source>
</evidence>
<accession>A0A1V5MAS0</accession>